<feature type="domain" description="NfeD integral membrane" evidence="8">
    <location>
        <begin position="236"/>
        <end position="351"/>
    </location>
</feature>
<keyword evidence="6" id="KW-0732">Signal</keyword>
<feature type="transmembrane region" description="Helical" evidence="5">
    <location>
        <begin position="261"/>
        <end position="279"/>
    </location>
</feature>
<dbReference type="SUPFAM" id="SSF52096">
    <property type="entry name" value="ClpP/crotonase"/>
    <property type="match status" value="1"/>
</dbReference>
<evidence type="ECO:0000256" key="3">
    <source>
        <dbReference type="ARBA" id="ARBA00022989"/>
    </source>
</evidence>
<reference evidence="10 11" key="1">
    <citation type="submission" date="2023-07" db="EMBL/GenBank/DDBJ databases">
        <title>Paenibacillus sp. JX-17 nov. isolated from soil.</title>
        <authorList>
            <person name="Wan Y."/>
            <person name="Liu B."/>
        </authorList>
    </citation>
    <scope>NUCLEOTIDE SEQUENCE [LARGE SCALE GENOMIC DNA]</scope>
    <source>
        <strain evidence="10 11">JX-17</strain>
    </source>
</reference>
<comment type="caution">
    <text evidence="10">The sequence shown here is derived from an EMBL/GenBank/DDBJ whole genome shotgun (WGS) entry which is preliminary data.</text>
</comment>
<feature type="chain" id="PRO_5047493032" evidence="6">
    <location>
        <begin position="21"/>
        <end position="437"/>
    </location>
</feature>
<dbReference type="CDD" id="cd07021">
    <property type="entry name" value="Clp_protease_NfeD_like"/>
    <property type="match status" value="1"/>
</dbReference>
<evidence type="ECO:0000256" key="1">
    <source>
        <dbReference type="ARBA" id="ARBA00004141"/>
    </source>
</evidence>
<evidence type="ECO:0000259" key="7">
    <source>
        <dbReference type="Pfam" id="PF01957"/>
    </source>
</evidence>
<dbReference type="Pfam" id="PF25145">
    <property type="entry name" value="NfeD1b_N"/>
    <property type="match status" value="1"/>
</dbReference>
<sequence length="437" mass="46215">MLLFLAILLPLLGAALPVSAAAQAGPVYVIPVNQEIERGLQQFMERGFKEAADMKARLIVLDIDTPGGRVDTADALGKLIRESEIPTVAYIRGKAASAGSYLALNADKIAMEPGSYIGAAALVDSYGNHIEDAKLVAAWKSQMASAAESSGRNADIARGMVDANIVVELPGLDQEKEKGQIISLSSEEALKVGYADKIASSTDEVVEWMGYSKADVFQVEHSFAERLAAFLTNPVVQVVLLFFGIAGVVIEILVPGFGVPGILGITAFALYFFGNYVAGFAGNETWLLFIIGLVLLVLELFVPSFGILGILGSVSLVAGVVRAAYDTSHAFLSLGIAFGAALVVVVIVAIVFKERGVWNRFILSESLTSDKGYSSIRDRSLLVGQLGVSVTPLRPAGTVLIDGERIDVVTEGGFIAANTPVVVQKVEGSRIVVQQQA</sequence>
<comment type="subcellular location">
    <subcellularLocation>
        <location evidence="1">Membrane</location>
        <topology evidence="1">Multi-pass membrane protein</topology>
    </subcellularLocation>
</comment>
<feature type="transmembrane region" description="Helical" evidence="5">
    <location>
        <begin position="235"/>
        <end position="254"/>
    </location>
</feature>
<accession>A0ABT9C8B7</accession>
<name>A0ABT9C8B7_9BACL</name>
<feature type="domain" description="NfeD-like C-terminal" evidence="7">
    <location>
        <begin position="381"/>
        <end position="434"/>
    </location>
</feature>
<dbReference type="PANTHER" id="PTHR33507">
    <property type="entry name" value="INNER MEMBRANE PROTEIN YBBJ"/>
    <property type="match status" value="1"/>
</dbReference>
<dbReference type="InterPro" id="IPR056738">
    <property type="entry name" value="NfeD1b_N"/>
</dbReference>
<evidence type="ECO:0000256" key="4">
    <source>
        <dbReference type="ARBA" id="ARBA00023136"/>
    </source>
</evidence>
<dbReference type="Pfam" id="PF01957">
    <property type="entry name" value="NfeD"/>
    <property type="match status" value="1"/>
</dbReference>
<dbReference type="InterPro" id="IPR002810">
    <property type="entry name" value="NfeD-like_C"/>
</dbReference>
<evidence type="ECO:0000313" key="10">
    <source>
        <dbReference type="EMBL" id="MDO7905461.1"/>
    </source>
</evidence>
<dbReference type="Gene3D" id="3.90.226.10">
    <property type="entry name" value="2-enoyl-CoA Hydratase, Chain A, domain 1"/>
    <property type="match status" value="1"/>
</dbReference>
<keyword evidence="4 5" id="KW-0472">Membrane</keyword>
<dbReference type="RefSeq" id="WP_305022736.1">
    <property type="nucleotide sequence ID" value="NZ_JAUQTB010000001.1"/>
</dbReference>
<dbReference type="InterPro" id="IPR056739">
    <property type="entry name" value="NfeD_membrane"/>
</dbReference>
<gene>
    <name evidence="10" type="ORF">Q5741_03425</name>
</gene>
<feature type="transmembrane region" description="Helical" evidence="5">
    <location>
        <begin position="331"/>
        <end position="352"/>
    </location>
</feature>
<protein>
    <submittedName>
        <fullName evidence="10">Nodulation protein NfeD</fullName>
    </submittedName>
</protein>
<keyword evidence="3 5" id="KW-1133">Transmembrane helix</keyword>
<dbReference type="InterPro" id="IPR029045">
    <property type="entry name" value="ClpP/crotonase-like_dom_sf"/>
</dbReference>
<dbReference type="InterPro" id="IPR052165">
    <property type="entry name" value="Membrane_assoc_protease"/>
</dbReference>
<feature type="domain" description="NfeD1b N-terminal" evidence="9">
    <location>
        <begin position="27"/>
        <end position="217"/>
    </location>
</feature>
<organism evidence="10 11">
    <name type="scientific">Paenibacillus lacisoli</name>
    <dbReference type="NCBI Taxonomy" id="3064525"/>
    <lineage>
        <taxon>Bacteria</taxon>
        <taxon>Bacillati</taxon>
        <taxon>Bacillota</taxon>
        <taxon>Bacilli</taxon>
        <taxon>Bacillales</taxon>
        <taxon>Paenibacillaceae</taxon>
        <taxon>Paenibacillus</taxon>
    </lineage>
</organism>
<evidence type="ECO:0000256" key="5">
    <source>
        <dbReference type="SAM" id="Phobius"/>
    </source>
</evidence>
<keyword evidence="11" id="KW-1185">Reference proteome</keyword>
<feature type="signal peptide" evidence="6">
    <location>
        <begin position="1"/>
        <end position="20"/>
    </location>
</feature>
<dbReference type="EMBL" id="JAUQTB010000001">
    <property type="protein sequence ID" value="MDO7905461.1"/>
    <property type="molecule type" value="Genomic_DNA"/>
</dbReference>
<evidence type="ECO:0000256" key="6">
    <source>
        <dbReference type="SAM" id="SignalP"/>
    </source>
</evidence>
<dbReference type="PANTHER" id="PTHR33507:SF3">
    <property type="entry name" value="INNER MEMBRANE PROTEIN YBBJ"/>
    <property type="match status" value="1"/>
</dbReference>
<evidence type="ECO:0000259" key="8">
    <source>
        <dbReference type="Pfam" id="PF24961"/>
    </source>
</evidence>
<feature type="transmembrane region" description="Helical" evidence="5">
    <location>
        <begin position="285"/>
        <end position="302"/>
    </location>
</feature>
<dbReference type="InterPro" id="IPR012340">
    <property type="entry name" value="NA-bd_OB-fold"/>
</dbReference>
<evidence type="ECO:0000313" key="11">
    <source>
        <dbReference type="Proteomes" id="UP001240171"/>
    </source>
</evidence>
<evidence type="ECO:0000259" key="9">
    <source>
        <dbReference type="Pfam" id="PF25145"/>
    </source>
</evidence>
<evidence type="ECO:0000256" key="2">
    <source>
        <dbReference type="ARBA" id="ARBA00022692"/>
    </source>
</evidence>
<dbReference type="Pfam" id="PF24961">
    <property type="entry name" value="NfeD_membrane"/>
    <property type="match status" value="1"/>
</dbReference>
<dbReference type="Gene3D" id="2.40.50.140">
    <property type="entry name" value="Nucleic acid-binding proteins"/>
    <property type="match status" value="1"/>
</dbReference>
<dbReference type="Proteomes" id="UP001240171">
    <property type="component" value="Unassembled WGS sequence"/>
</dbReference>
<keyword evidence="2 5" id="KW-0812">Transmembrane</keyword>
<proteinExistence type="predicted"/>